<dbReference type="AlphaFoldDB" id="A0A926I0J4"/>
<evidence type="ECO:0000313" key="11">
    <source>
        <dbReference type="EMBL" id="MBC8542001.1"/>
    </source>
</evidence>
<dbReference type="PANTHER" id="PTHR32438:SF5">
    <property type="entry name" value="4-ALPHA-GLUCANOTRANSFERASE DPE1, CHLOROPLASTIC_AMYLOPLASTIC"/>
    <property type="match status" value="1"/>
</dbReference>
<protein>
    <recommendedName>
        <fullName evidence="4 10">4-alpha-glucanotransferase</fullName>
        <ecNumber evidence="3 10">2.4.1.25</ecNumber>
    </recommendedName>
    <alternativeName>
        <fullName evidence="8 10">Amylomaltase</fullName>
    </alternativeName>
    <alternativeName>
        <fullName evidence="9 10">Disproportionating enzyme</fullName>
    </alternativeName>
</protein>
<dbReference type="NCBIfam" id="NF011080">
    <property type="entry name" value="PRK14508.1-3"/>
    <property type="match status" value="1"/>
</dbReference>
<keyword evidence="5 10" id="KW-0328">Glycosyltransferase</keyword>
<evidence type="ECO:0000256" key="9">
    <source>
        <dbReference type="ARBA" id="ARBA00031501"/>
    </source>
</evidence>
<evidence type="ECO:0000256" key="6">
    <source>
        <dbReference type="ARBA" id="ARBA00022679"/>
    </source>
</evidence>
<evidence type="ECO:0000256" key="8">
    <source>
        <dbReference type="ARBA" id="ARBA00031423"/>
    </source>
</evidence>
<dbReference type="SUPFAM" id="SSF51445">
    <property type="entry name" value="(Trans)glycosidases"/>
    <property type="match status" value="1"/>
</dbReference>
<name>A0A926I0J4_9FIRM</name>
<gene>
    <name evidence="11" type="primary">malQ</name>
    <name evidence="11" type="ORF">H8730_00355</name>
</gene>
<dbReference type="NCBIfam" id="TIGR00217">
    <property type="entry name" value="malQ"/>
    <property type="match status" value="1"/>
</dbReference>
<comment type="catalytic activity">
    <reaction evidence="1 10">
        <text>Transfers a segment of a (1-&gt;4)-alpha-D-glucan to a new position in an acceptor, which may be glucose or a (1-&gt;4)-alpha-D-glucan.</text>
        <dbReference type="EC" id="2.4.1.25"/>
    </reaction>
</comment>
<dbReference type="Pfam" id="PF02446">
    <property type="entry name" value="Glyco_hydro_77"/>
    <property type="match status" value="1"/>
</dbReference>
<dbReference type="GO" id="GO:0004134">
    <property type="term" value="F:4-alpha-glucanotransferase activity"/>
    <property type="evidence" value="ECO:0007669"/>
    <property type="project" value="UniProtKB-EC"/>
</dbReference>
<evidence type="ECO:0000313" key="12">
    <source>
        <dbReference type="Proteomes" id="UP000657006"/>
    </source>
</evidence>
<dbReference type="PANTHER" id="PTHR32438">
    <property type="entry name" value="4-ALPHA-GLUCANOTRANSFERASE DPE1, CHLOROPLASTIC/AMYLOPLASTIC"/>
    <property type="match status" value="1"/>
</dbReference>
<evidence type="ECO:0000256" key="7">
    <source>
        <dbReference type="ARBA" id="ARBA00023277"/>
    </source>
</evidence>
<comment type="similarity">
    <text evidence="2 10">Belongs to the disproportionating enzyme family.</text>
</comment>
<dbReference type="EMBL" id="JACRSQ010000001">
    <property type="protein sequence ID" value="MBC8542001.1"/>
    <property type="molecule type" value="Genomic_DNA"/>
</dbReference>
<comment type="caution">
    <text evidence="11">The sequence shown here is derived from an EMBL/GenBank/DDBJ whole genome shotgun (WGS) entry which is preliminary data.</text>
</comment>
<dbReference type="InterPro" id="IPR017853">
    <property type="entry name" value="GH"/>
</dbReference>
<dbReference type="GO" id="GO:0005975">
    <property type="term" value="P:carbohydrate metabolic process"/>
    <property type="evidence" value="ECO:0007669"/>
    <property type="project" value="InterPro"/>
</dbReference>
<dbReference type="InterPro" id="IPR003385">
    <property type="entry name" value="Glyco_hydro_77"/>
</dbReference>
<dbReference type="Gene3D" id="3.20.20.80">
    <property type="entry name" value="Glycosidases"/>
    <property type="match status" value="1"/>
</dbReference>
<dbReference type="Proteomes" id="UP000657006">
    <property type="component" value="Unassembled WGS sequence"/>
</dbReference>
<evidence type="ECO:0000256" key="4">
    <source>
        <dbReference type="ARBA" id="ARBA00020295"/>
    </source>
</evidence>
<dbReference type="EC" id="2.4.1.25" evidence="3 10"/>
<dbReference type="RefSeq" id="WP_177714339.1">
    <property type="nucleotide sequence ID" value="NZ_JACRSQ010000001.1"/>
</dbReference>
<evidence type="ECO:0000256" key="2">
    <source>
        <dbReference type="ARBA" id="ARBA00005684"/>
    </source>
</evidence>
<keyword evidence="6 10" id="KW-0808">Transferase</keyword>
<evidence type="ECO:0000256" key="1">
    <source>
        <dbReference type="ARBA" id="ARBA00000439"/>
    </source>
</evidence>
<keyword evidence="12" id="KW-1185">Reference proteome</keyword>
<evidence type="ECO:0000256" key="3">
    <source>
        <dbReference type="ARBA" id="ARBA00012560"/>
    </source>
</evidence>
<reference evidence="11" key="1">
    <citation type="submission" date="2020-08" db="EMBL/GenBank/DDBJ databases">
        <title>Genome public.</title>
        <authorList>
            <person name="Liu C."/>
            <person name="Sun Q."/>
        </authorList>
    </citation>
    <scope>NUCLEOTIDE SEQUENCE</scope>
    <source>
        <strain evidence="11">NSJ-32</strain>
    </source>
</reference>
<evidence type="ECO:0000256" key="5">
    <source>
        <dbReference type="ARBA" id="ARBA00022676"/>
    </source>
</evidence>
<proteinExistence type="inferred from homology"/>
<accession>A0A926I0J4</accession>
<sequence length="503" mass="57490">MQRLRKQKPLERAAGILLPISSLPSPYGIGTLGSSAYAFIDFLHGAGQRYWQVLPVGPTSYGDSPYQSFSAFAGNPYFIDLDMLVEEGILDKKTIESEDWGDDPERIDYAKLYKARFRVLRQAFDRWQPKGSDYEAFVAKNAHWLEDYCLYMAIKLEQGGKSWLEWPDELRMGDNLALDRWRGQHETDIEFWKFCQYQFMAQWKALQAYAHQRHVQIIGDIPIYVALDSADVWRKSEYFLLDAKRRPTVVAGVPPDLFSATGQLWGNPLYNWETLRQEEYSWWKARMQHCASLFDLIRIDHFIGIVRYYAIPYGAETAMVGEYRKGPGEELLQAIATVLGESKIIAEDLGLVVPSVRRLLKRSGYPGMKIMEFAFGSGPANENLPCHYDKNVVVYGGTHDNETLAGYFGKRRGEELRFAKQYLRVKTKAALPGAIIREAMASCADTAIFQMQDYLGLGNEARMNFPSTMGENWRWRMREGALTDELAASIVELTQTYGRALAE</sequence>
<keyword evidence="7 10" id="KW-0119">Carbohydrate metabolism</keyword>
<organism evidence="11 12">
    <name type="scientific">Bianquea renquensis</name>
    <dbReference type="NCBI Taxonomy" id="2763661"/>
    <lineage>
        <taxon>Bacteria</taxon>
        <taxon>Bacillati</taxon>
        <taxon>Bacillota</taxon>
        <taxon>Clostridia</taxon>
        <taxon>Eubacteriales</taxon>
        <taxon>Bianqueaceae</taxon>
        <taxon>Bianquea</taxon>
    </lineage>
</organism>
<evidence type="ECO:0000256" key="10">
    <source>
        <dbReference type="RuleBase" id="RU361207"/>
    </source>
</evidence>